<evidence type="ECO:0000256" key="3">
    <source>
        <dbReference type="ARBA" id="ARBA00022946"/>
    </source>
</evidence>
<comment type="similarity">
    <text evidence="2">Belongs to the bacterial ribosomal protein bL35 family.</text>
</comment>
<dbReference type="PANTHER" id="PTHR15909:SF0">
    <property type="entry name" value="LARGE RIBOSOMAL SUBUNIT PROTEIN BL35M"/>
    <property type="match status" value="1"/>
</dbReference>
<dbReference type="GO" id="GO:0006412">
    <property type="term" value="P:translation"/>
    <property type="evidence" value="ECO:0007669"/>
    <property type="project" value="InterPro"/>
</dbReference>
<dbReference type="GO" id="GO:1990904">
    <property type="term" value="C:ribonucleoprotein complex"/>
    <property type="evidence" value="ECO:0007669"/>
    <property type="project" value="UniProtKB-KW"/>
</dbReference>
<dbReference type="SUPFAM" id="SSF143034">
    <property type="entry name" value="L35p-like"/>
    <property type="match status" value="1"/>
</dbReference>
<keyword evidence="6" id="KW-0687">Ribonucleoprotein</keyword>
<evidence type="ECO:0000256" key="5">
    <source>
        <dbReference type="ARBA" id="ARBA00023128"/>
    </source>
</evidence>
<gene>
    <name evidence="9" type="ORF">ALC53_10013</name>
</gene>
<keyword evidence="5" id="KW-0496">Mitochondrion</keyword>
<comment type="subcellular location">
    <subcellularLocation>
        <location evidence="1">Mitochondrion</location>
    </subcellularLocation>
</comment>
<keyword evidence="4 9" id="KW-0689">Ribosomal protein</keyword>
<keyword evidence="3" id="KW-0809">Transit peptide</keyword>
<evidence type="ECO:0000256" key="4">
    <source>
        <dbReference type="ARBA" id="ARBA00022980"/>
    </source>
</evidence>
<dbReference type="Pfam" id="PF01632">
    <property type="entry name" value="Ribosomal_L35p"/>
    <property type="match status" value="1"/>
</dbReference>
<dbReference type="GO" id="GO:0003735">
    <property type="term" value="F:structural constituent of ribosome"/>
    <property type="evidence" value="ECO:0007669"/>
    <property type="project" value="InterPro"/>
</dbReference>
<evidence type="ECO:0000256" key="2">
    <source>
        <dbReference type="ARBA" id="ARBA00006598"/>
    </source>
</evidence>
<evidence type="ECO:0000256" key="8">
    <source>
        <dbReference type="ARBA" id="ARBA00035418"/>
    </source>
</evidence>
<dbReference type="PANTHER" id="PTHR15909">
    <property type="entry name" value="39S RIBOSOMAL PROTEIN L35, MITOCHONDRIAL"/>
    <property type="match status" value="1"/>
</dbReference>
<name>A0A195B5V5_9HYME</name>
<evidence type="ECO:0000313" key="9">
    <source>
        <dbReference type="EMBL" id="KYM79574.1"/>
    </source>
</evidence>
<keyword evidence="10" id="KW-1185">Reference proteome</keyword>
<sequence length="292" mass="33980">MQFPFDFPFSTPTSMCSRLTQIAVPPWRIFPFHSNVVKCSTKAQRHSDMIDRSFVKPADAIYLEEDGGLQQYDFSNILHHIGSKFSDNSVHLKYKTFFVGFVIYLASTHTGFSVLSGIGTRTTSINATNCITSKCNSVLNSIQYREFGALSIAVQKWAAVGPTQHKTLLNHVTTENLALPAEPINIPVRTVIKFTMSKGKRQTVKTVLTRFYRLHWGIWIRTRTGRHNKLWTKSFARKKRLRRHVFCNATQSTLLDKMVSKYWKRRHYYIDDPYEPYHNREEFRITRRKPLP</sequence>
<evidence type="ECO:0000256" key="6">
    <source>
        <dbReference type="ARBA" id="ARBA00023274"/>
    </source>
</evidence>
<dbReference type="EMBL" id="KQ976598">
    <property type="protein sequence ID" value="KYM79574.1"/>
    <property type="molecule type" value="Genomic_DNA"/>
</dbReference>
<evidence type="ECO:0000256" key="7">
    <source>
        <dbReference type="ARBA" id="ARBA00035273"/>
    </source>
</evidence>
<accession>A0A195B5V5</accession>
<dbReference type="GO" id="GO:0005840">
    <property type="term" value="C:ribosome"/>
    <property type="evidence" value="ECO:0007669"/>
    <property type="project" value="UniProtKB-KW"/>
</dbReference>
<proteinExistence type="inferred from homology"/>
<dbReference type="AlphaFoldDB" id="A0A195B5V5"/>
<dbReference type="InterPro" id="IPR037229">
    <property type="entry name" value="Ribosomal_bL35_sf"/>
</dbReference>
<organism evidence="9 10">
    <name type="scientific">Atta colombica</name>
    <dbReference type="NCBI Taxonomy" id="520822"/>
    <lineage>
        <taxon>Eukaryota</taxon>
        <taxon>Metazoa</taxon>
        <taxon>Ecdysozoa</taxon>
        <taxon>Arthropoda</taxon>
        <taxon>Hexapoda</taxon>
        <taxon>Insecta</taxon>
        <taxon>Pterygota</taxon>
        <taxon>Neoptera</taxon>
        <taxon>Endopterygota</taxon>
        <taxon>Hymenoptera</taxon>
        <taxon>Apocrita</taxon>
        <taxon>Aculeata</taxon>
        <taxon>Formicoidea</taxon>
        <taxon>Formicidae</taxon>
        <taxon>Myrmicinae</taxon>
        <taxon>Atta</taxon>
    </lineage>
</organism>
<dbReference type="InterPro" id="IPR021137">
    <property type="entry name" value="Ribosomal_bL35-like"/>
</dbReference>
<dbReference type="GO" id="GO:0005739">
    <property type="term" value="C:mitochondrion"/>
    <property type="evidence" value="ECO:0007669"/>
    <property type="project" value="UniProtKB-SubCell"/>
</dbReference>
<dbReference type="Proteomes" id="UP000078540">
    <property type="component" value="Unassembled WGS sequence"/>
</dbReference>
<dbReference type="STRING" id="520822.A0A195B5V5"/>
<dbReference type="InterPro" id="IPR019338">
    <property type="entry name" value="Ribosomal_bL35m"/>
</dbReference>
<protein>
    <recommendedName>
        <fullName evidence="7">Large ribosomal subunit protein bL35m</fullName>
    </recommendedName>
    <alternativeName>
        <fullName evidence="8">39S ribosomal protein L35, mitochondrial</fullName>
    </alternativeName>
</protein>
<reference evidence="9 10" key="1">
    <citation type="submission" date="2015-09" db="EMBL/GenBank/DDBJ databases">
        <title>Atta colombica WGS genome.</title>
        <authorList>
            <person name="Nygaard S."/>
            <person name="Hu H."/>
            <person name="Boomsma J."/>
            <person name="Zhang G."/>
        </authorList>
    </citation>
    <scope>NUCLEOTIDE SEQUENCE [LARGE SCALE GENOMIC DNA]</scope>
    <source>
        <strain evidence="9">Treedump-2</strain>
        <tissue evidence="9">Whole body</tissue>
    </source>
</reference>
<evidence type="ECO:0000256" key="1">
    <source>
        <dbReference type="ARBA" id="ARBA00004173"/>
    </source>
</evidence>
<evidence type="ECO:0000313" key="10">
    <source>
        <dbReference type="Proteomes" id="UP000078540"/>
    </source>
</evidence>